<dbReference type="InterPro" id="IPR010432">
    <property type="entry name" value="RDD"/>
</dbReference>
<comment type="subcellular location">
    <subcellularLocation>
        <location evidence="1">Cell membrane</location>
        <topology evidence="1">Multi-pass membrane protein</topology>
    </subcellularLocation>
</comment>
<proteinExistence type="predicted"/>
<evidence type="ECO:0000256" key="5">
    <source>
        <dbReference type="ARBA" id="ARBA00023136"/>
    </source>
</evidence>
<feature type="domain" description="RDD" evidence="8">
    <location>
        <begin position="129"/>
        <end position="269"/>
    </location>
</feature>
<feature type="transmembrane region" description="Helical" evidence="7">
    <location>
        <begin position="174"/>
        <end position="197"/>
    </location>
</feature>
<evidence type="ECO:0000256" key="3">
    <source>
        <dbReference type="ARBA" id="ARBA00022692"/>
    </source>
</evidence>
<keyword evidence="4 7" id="KW-1133">Transmembrane helix</keyword>
<accession>A0ABP9VN89</accession>
<protein>
    <recommendedName>
        <fullName evidence="8">RDD domain-containing protein</fullName>
    </recommendedName>
</protein>
<comment type="caution">
    <text evidence="9">The sequence shown here is derived from an EMBL/GenBank/DDBJ whole genome shotgun (WGS) entry which is preliminary data.</text>
</comment>
<keyword evidence="2" id="KW-1003">Cell membrane</keyword>
<sequence length="276" mass="27920">MKIKCPACSAVLNIPESAAGKVVKCPCGKQLRAPGGAAKPAATAAAAANPNRAPAAQRPTAPRPAPQPAGPSAGDFDPAMFDDLTDDDLKQPVLPVQRPGFGGGAPAATNPYAVGAAGAMPSPSSGNIAGIGKRIGGALLDGLFYMAGYIVVAVMMGLLMPAAEAGDNPAATGIGLVILLVALCIMLVPFIINMVLISMSGQSLGKKIVKTRIVDRHTGIPVGFLHGVLIRNLAFGAITGIPIIGGVIALVDIGFLFSENHETLHDKLAQTLVVEA</sequence>
<dbReference type="RefSeq" id="WP_345683562.1">
    <property type="nucleotide sequence ID" value="NZ_BAABRO010000003.1"/>
</dbReference>
<feature type="transmembrane region" description="Helical" evidence="7">
    <location>
        <begin position="233"/>
        <end position="257"/>
    </location>
</feature>
<evidence type="ECO:0000259" key="8">
    <source>
        <dbReference type="Pfam" id="PF06271"/>
    </source>
</evidence>
<keyword evidence="10" id="KW-1185">Reference proteome</keyword>
<dbReference type="EMBL" id="BAABRO010000003">
    <property type="protein sequence ID" value="GAA5506641.1"/>
    <property type="molecule type" value="Genomic_DNA"/>
</dbReference>
<dbReference type="Pfam" id="PF06271">
    <property type="entry name" value="RDD"/>
    <property type="match status" value="1"/>
</dbReference>
<organism evidence="9 10">
    <name type="scientific">Novipirellula caenicola</name>
    <dbReference type="NCBI Taxonomy" id="1536901"/>
    <lineage>
        <taxon>Bacteria</taxon>
        <taxon>Pseudomonadati</taxon>
        <taxon>Planctomycetota</taxon>
        <taxon>Planctomycetia</taxon>
        <taxon>Pirellulales</taxon>
        <taxon>Pirellulaceae</taxon>
        <taxon>Novipirellula</taxon>
    </lineage>
</organism>
<evidence type="ECO:0000256" key="4">
    <source>
        <dbReference type="ARBA" id="ARBA00022989"/>
    </source>
</evidence>
<evidence type="ECO:0000256" key="2">
    <source>
        <dbReference type="ARBA" id="ARBA00022475"/>
    </source>
</evidence>
<keyword evidence="3 7" id="KW-0812">Transmembrane</keyword>
<keyword evidence="5 7" id="KW-0472">Membrane</keyword>
<evidence type="ECO:0000256" key="6">
    <source>
        <dbReference type="SAM" id="MobiDB-lite"/>
    </source>
</evidence>
<dbReference type="PANTHER" id="PTHR36115">
    <property type="entry name" value="PROLINE-RICH ANTIGEN HOMOLOG-RELATED"/>
    <property type="match status" value="1"/>
</dbReference>
<dbReference type="InterPro" id="IPR051791">
    <property type="entry name" value="Pra-immunoreactive"/>
</dbReference>
<evidence type="ECO:0000313" key="9">
    <source>
        <dbReference type="EMBL" id="GAA5506641.1"/>
    </source>
</evidence>
<reference evidence="9 10" key="1">
    <citation type="submission" date="2024-02" db="EMBL/GenBank/DDBJ databases">
        <title>Rhodopirellula caenicola NBRC 110016.</title>
        <authorList>
            <person name="Ichikawa N."/>
            <person name="Katano-Makiyama Y."/>
            <person name="Hidaka K."/>
        </authorList>
    </citation>
    <scope>NUCLEOTIDE SEQUENCE [LARGE SCALE GENOMIC DNA]</scope>
    <source>
        <strain evidence="9 10">NBRC 110016</strain>
    </source>
</reference>
<gene>
    <name evidence="9" type="ORF">Rcae01_02094</name>
</gene>
<dbReference type="PANTHER" id="PTHR36115:SF4">
    <property type="entry name" value="MEMBRANE PROTEIN"/>
    <property type="match status" value="1"/>
</dbReference>
<evidence type="ECO:0000256" key="7">
    <source>
        <dbReference type="SAM" id="Phobius"/>
    </source>
</evidence>
<feature type="transmembrane region" description="Helical" evidence="7">
    <location>
        <begin position="143"/>
        <end position="162"/>
    </location>
</feature>
<feature type="compositionally biased region" description="Low complexity" evidence="6">
    <location>
        <begin position="33"/>
        <end position="60"/>
    </location>
</feature>
<evidence type="ECO:0000313" key="10">
    <source>
        <dbReference type="Proteomes" id="UP001416858"/>
    </source>
</evidence>
<dbReference type="Proteomes" id="UP001416858">
    <property type="component" value="Unassembled WGS sequence"/>
</dbReference>
<feature type="region of interest" description="Disordered" evidence="6">
    <location>
        <begin position="33"/>
        <end position="84"/>
    </location>
</feature>
<evidence type="ECO:0000256" key="1">
    <source>
        <dbReference type="ARBA" id="ARBA00004651"/>
    </source>
</evidence>
<name>A0ABP9VN89_9BACT</name>